<comment type="subcellular location">
    <subcellularLocation>
        <location evidence="1 10">Cell membrane</location>
        <topology evidence="1 10">Multi-pass membrane protein</topology>
    </subcellularLocation>
</comment>
<dbReference type="PANTHER" id="PTHR28259:SF1">
    <property type="entry name" value="FLUORIDE EXPORT PROTEIN 1-RELATED"/>
    <property type="match status" value="1"/>
</dbReference>
<comment type="similarity">
    <text evidence="7 10">Belongs to the fluoride channel Fluc/FEX (TC 1.A.43) family.</text>
</comment>
<dbReference type="GO" id="GO:0005886">
    <property type="term" value="C:plasma membrane"/>
    <property type="evidence" value="ECO:0007669"/>
    <property type="project" value="UniProtKB-SubCell"/>
</dbReference>
<evidence type="ECO:0000256" key="10">
    <source>
        <dbReference type="HAMAP-Rule" id="MF_00454"/>
    </source>
</evidence>
<sequence>MFAGGVVGALARASLAEHWGHGGGDWPWATFLVNVVGAFVLGAVAVRFARGVPGDARPQAGSMCHHLPPADVVAHRVTPGVPRALLGTGFCGALTTFSTLQLELVSMLRDGHTGLAAGYGAASLAAGLAACWAGGRLVAPEAGR</sequence>
<comment type="catalytic activity">
    <reaction evidence="8">
        <text>fluoride(in) = fluoride(out)</text>
        <dbReference type="Rhea" id="RHEA:76159"/>
        <dbReference type="ChEBI" id="CHEBI:17051"/>
    </reaction>
    <physiologicalReaction direction="left-to-right" evidence="8">
        <dbReference type="Rhea" id="RHEA:76160"/>
    </physiologicalReaction>
</comment>
<keyword evidence="10" id="KW-0813">Transport</keyword>
<feature type="transmembrane region" description="Helical" evidence="10">
    <location>
        <begin position="26"/>
        <end position="49"/>
    </location>
</feature>
<feature type="binding site" evidence="10">
    <location>
        <position position="95"/>
    </location>
    <ligand>
        <name>Na(+)</name>
        <dbReference type="ChEBI" id="CHEBI:29101"/>
        <note>structural</note>
    </ligand>
</feature>
<name>A0AAU7B0J6_9ACTN</name>
<evidence type="ECO:0000256" key="2">
    <source>
        <dbReference type="ARBA" id="ARBA00022475"/>
    </source>
</evidence>
<evidence type="ECO:0000256" key="1">
    <source>
        <dbReference type="ARBA" id="ARBA00004651"/>
    </source>
</evidence>
<dbReference type="PANTHER" id="PTHR28259">
    <property type="entry name" value="FLUORIDE EXPORT PROTEIN 1-RELATED"/>
    <property type="match status" value="1"/>
</dbReference>
<evidence type="ECO:0000256" key="8">
    <source>
        <dbReference type="ARBA" id="ARBA00035585"/>
    </source>
</evidence>
<dbReference type="KEGG" id="parq:DSM112329_03978"/>
<protein>
    <recommendedName>
        <fullName evidence="10">Fluoride-specific ion channel FluC</fullName>
    </recommendedName>
</protein>
<dbReference type="GO" id="GO:0062054">
    <property type="term" value="F:fluoride channel activity"/>
    <property type="evidence" value="ECO:0007669"/>
    <property type="project" value="UniProtKB-UniRule"/>
</dbReference>
<keyword evidence="10" id="KW-0479">Metal-binding</keyword>
<evidence type="ECO:0000256" key="9">
    <source>
        <dbReference type="ARBA" id="ARBA00049940"/>
    </source>
</evidence>
<dbReference type="RefSeq" id="WP_354698306.1">
    <property type="nucleotide sequence ID" value="NZ_CP114014.1"/>
</dbReference>
<reference evidence="11" key="1">
    <citation type="submission" date="2022-12" db="EMBL/GenBank/DDBJ databases">
        <title>Paraconexibacter alkalitolerans sp. nov. and Baekduia alba sp. nov., isolated from soil and emended description of the genera Paraconexibacter (Chun et al., 2020) and Baekduia (An et al., 2020).</title>
        <authorList>
            <person name="Vieira S."/>
            <person name="Huber K.J."/>
            <person name="Geppert A."/>
            <person name="Wolf J."/>
            <person name="Neumann-Schaal M."/>
            <person name="Muesken M."/>
            <person name="Overmann J."/>
        </authorList>
    </citation>
    <scope>NUCLEOTIDE SEQUENCE</scope>
    <source>
        <strain evidence="11">AEG42_29</strain>
    </source>
</reference>
<keyword evidence="4 10" id="KW-1133">Transmembrane helix</keyword>
<keyword evidence="5 10" id="KW-0472">Membrane</keyword>
<dbReference type="EMBL" id="CP114014">
    <property type="protein sequence ID" value="XAY07099.1"/>
    <property type="molecule type" value="Genomic_DNA"/>
</dbReference>
<comment type="function">
    <text evidence="9 10">Fluoride-specific ion channel. Important for reducing fluoride concentration in the cell, thus reducing its toxicity.</text>
</comment>
<accession>A0AAU7B0J6</accession>
<keyword evidence="10" id="KW-0915">Sodium</keyword>
<organism evidence="11">
    <name type="scientific">Paraconexibacter sp. AEG42_29</name>
    <dbReference type="NCBI Taxonomy" id="2997339"/>
    <lineage>
        <taxon>Bacteria</taxon>
        <taxon>Bacillati</taxon>
        <taxon>Actinomycetota</taxon>
        <taxon>Thermoleophilia</taxon>
        <taxon>Solirubrobacterales</taxon>
        <taxon>Paraconexibacteraceae</taxon>
        <taxon>Paraconexibacter</taxon>
    </lineage>
</organism>
<comment type="activity regulation">
    <text evidence="10">Na(+) is not transported, but it plays an essential structural role and its presence is essential for fluoride channel function.</text>
</comment>
<dbReference type="HAMAP" id="MF_00454">
    <property type="entry name" value="FluC"/>
    <property type="match status" value="1"/>
</dbReference>
<evidence type="ECO:0000256" key="3">
    <source>
        <dbReference type="ARBA" id="ARBA00022692"/>
    </source>
</evidence>
<evidence type="ECO:0000256" key="7">
    <source>
        <dbReference type="ARBA" id="ARBA00035120"/>
    </source>
</evidence>
<dbReference type="AlphaFoldDB" id="A0AAU7B0J6"/>
<proteinExistence type="inferred from homology"/>
<feature type="binding site" evidence="10">
    <location>
        <position position="92"/>
    </location>
    <ligand>
        <name>Na(+)</name>
        <dbReference type="ChEBI" id="CHEBI:29101"/>
        <note>structural</note>
    </ligand>
</feature>
<keyword evidence="10" id="KW-0406">Ion transport</keyword>
<keyword evidence="2 10" id="KW-1003">Cell membrane</keyword>
<dbReference type="InterPro" id="IPR036259">
    <property type="entry name" value="MFS_trans_sf"/>
</dbReference>
<dbReference type="GO" id="GO:0140114">
    <property type="term" value="P:cellular detoxification of fluoride"/>
    <property type="evidence" value="ECO:0007669"/>
    <property type="project" value="UniProtKB-UniRule"/>
</dbReference>
<comment type="caution">
    <text evidence="10">Lacks conserved residue(s) required for the propagation of feature annotation.</text>
</comment>
<keyword evidence="6 10" id="KW-0407">Ion channel</keyword>
<gene>
    <name evidence="11" type="primary">crcB_1</name>
    <name evidence="10" type="synonym">crcB</name>
    <name evidence="10" type="synonym">fluC</name>
    <name evidence="11" type="ORF">DSM112329_03978</name>
</gene>
<dbReference type="SUPFAM" id="SSF103473">
    <property type="entry name" value="MFS general substrate transporter"/>
    <property type="match status" value="1"/>
</dbReference>
<evidence type="ECO:0000313" key="11">
    <source>
        <dbReference type="EMBL" id="XAY07099.1"/>
    </source>
</evidence>
<evidence type="ECO:0000256" key="5">
    <source>
        <dbReference type="ARBA" id="ARBA00023136"/>
    </source>
</evidence>
<dbReference type="GO" id="GO:0046872">
    <property type="term" value="F:metal ion binding"/>
    <property type="evidence" value="ECO:0007669"/>
    <property type="project" value="UniProtKB-KW"/>
</dbReference>
<dbReference type="Pfam" id="PF02537">
    <property type="entry name" value="CRCB"/>
    <property type="match status" value="1"/>
</dbReference>
<evidence type="ECO:0000256" key="6">
    <source>
        <dbReference type="ARBA" id="ARBA00023303"/>
    </source>
</evidence>
<keyword evidence="3 10" id="KW-0812">Transmembrane</keyword>
<dbReference type="InterPro" id="IPR003691">
    <property type="entry name" value="FluC"/>
</dbReference>
<evidence type="ECO:0000256" key="4">
    <source>
        <dbReference type="ARBA" id="ARBA00022989"/>
    </source>
</evidence>